<dbReference type="Proteomes" id="UP001209654">
    <property type="component" value="Unassembled WGS sequence"/>
</dbReference>
<proteinExistence type="predicted"/>
<accession>A0ABQ5MW43</accession>
<dbReference type="RefSeq" id="WP_264796260.1">
    <property type="nucleotide sequence ID" value="NZ_BRVS01000013.1"/>
</dbReference>
<keyword evidence="1" id="KW-0732">Signal</keyword>
<gene>
    <name evidence="2" type="ORF">AHIS1636_26020</name>
</gene>
<organism evidence="2 3">
    <name type="scientific">Arthrobacter mangrovi</name>
    <dbReference type="NCBI Taxonomy" id="2966350"/>
    <lineage>
        <taxon>Bacteria</taxon>
        <taxon>Bacillati</taxon>
        <taxon>Actinomycetota</taxon>
        <taxon>Actinomycetes</taxon>
        <taxon>Micrococcales</taxon>
        <taxon>Micrococcaceae</taxon>
        <taxon>Arthrobacter</taxon>
    </lineage>
</organism>
<evidence type="ECO:0000313" key="3">
    <source>
        <dbReference type="Proteomes" id="UP001209654"/>
    </source>
</evidence>
<feature type="signal peptide" evidence="1">
    <location>
        <begin position="1"/>
        <end position="33"/>
    </location>
</feature>
<feature type="chain" id="PRO_5046653134" evidence="1">
    <location>
        <begin position="34"/>
        <end position="151"/>
    </location>
</feature>
<name>A0ABQ5MW43_9MICC</name>
<evidence type="ECO:0000256" key="1">
    <source>
        <dbReference type="SAM" id="SignalP"/>
    </source>
</evidence>
<dbReference type="EMBL" id="BRVS01000013">
    <property type="protein sequence ID" value="GLB68160.1"/>
    <property type="molecule type" value="Genomic_DNA"/>
</dbReference>
<evidence type="ECO:0000313" key="2">
    <source>
        <dbReference type="EMBL" id="GLB68160.1"/>
    </source>
</evidence>
<reference evidence="2 3" key="1">
    <citation type="journal article" date="2023" name="Int. J. Syst. Evol. Microbiol.">
        <title>Arthrobacter mangrovi sp. nov., an actinobacterium isolated from the rhizosphere of a mangrove.</title>
        <authorList>
            <person name="Hamada M."/>
            <person name="Saitou S."/>
            <person name="Enomoto N."/>
            <person name="Nanri K."/>
            <person name="Hidaka K."/>
            <person name="Miura T."/>
            <person name="Tamura T."/>
        </authorList>
    </citation>
    <scope>NUCLEOTIDE SEQUENCE [LARGE SCALE GENOMIC DNA]</scope>
    <source>
        <strain evidence="2 3">NBRC 112813</strain>
    </source>
</reference>
<protein>
    <submittedName>
        <fullName evidence="2">Uncharacterized protein</fullName>
    </submittedName>
</protein>
<keyword evidence="3" id="KW-1185">Reference proteome</keyword>
<sequence length="151" mass="15997">MTAQAARVRQSKELRVAAAAFAAAVLMGVGAGAAAAKWSQSAEVEVSVAVGIVGSGCSFQANTFTIRWEQAPNATSTVVGRTFNNGQNVSSPEQWVPTGPDQYGYMTLTLPLDKLQLQNDNRTYEVRMTSSDGASRTWTLSHVQGTGQCPV</sequence>
<comment type="caution">
    <text evidence="2">The sequence shown here is derived from an EMBL/GenBank/DDBJ whole genome shotgun (WGS) entry which is preliminary data.</text>
</comment>